<comment type="subcellular location">
    <subcellularLocation>
        <location evidence="9">Cell inner membrane</location>
        <topology evidence="9">Single-pass type II membrane protein</topology>
    </subcellularLocation>
    <subcellularLocation>
        <location evidence="1">Membrane</location>
    </subcellularLocation>
    <text evidence="9">Localizes to the division septum.</text>
</comment>
<dbReference type="PANTHER" id="PTHR35851:SF1">
    <property type="entry name" value="CELL DIVISION PROTEIN FTSQ"/>
    <property type="match status" value="1"/>
</dbReference>
<gene>
    <name evidence="9" type="primary">ftsQ</name>
    <name evidence="11" type="ORF">EV694_1461</name>
</gene>
<dbReference type="OrthoDB" id="9790370at2"/>
<dbReference type="PANTHER" id="PTHR35851">
    <property type="entry name" value="CELL DIVISION PROTEIN FTSQ"/>
    <property type="match status" value="1"/>
</dbReference>
<keyword evidence="7 9" id="KW-0472">Membrane</keyword>
<dbReference type="Gene3D" id="3.10.20.310">
    <property type="entry name" value="membrane protein fhac"/>
    <property type="match status" value="1"/>
</dbReference>
<proteinExistence type="inferred from homology"/>
<dbReference type="Gene3D" id="3.40.50.11690">
    <property type="entry name" value="Cell division protein FtsQ/DivIB"/>
    <property type="match status" value="1"/>
</dbReference>
<comment type="caution">
    <text evidence="11">The sequence shown here is derived from an EMBL/GenBank/DDBJ whole genome shotgun (WGS) entry which is preliminary data.</text>
</comment>
<evidence type="ECO:0000256" key="9">
    <source>
        <dbReference type="HAMAP-Rule" id="MF_00911"/>
    </source>
</evidence>
<dbReference type="Proteomes" id="UP000294702">
    <property type="component" value="Unassembled WGS sequence"/>
</dbReference>
<keyword evidence="12" id="KW-1185">Reference proteome</keyword>
<dbReference type="HAMAP" id="MF_00911">
    <property type="entry name" value="FtsQ_subfam"/>
    <property type="match status" value="1"/>
</dbReference>
<feature type="domain" description="POTRA" evidence="10">
    <location>
        <begin position="54"/>
        <end position="124"/>
    </location>
</feature>
<evidence type="ECO:0000256" key="7">
    <source>
        <dbReference type="ARBA" id="ARBA00023136"/>
    </source>
</evidence>
<evidence type="ECO:0000313" key="11">
    <source>
        <dbReference type="EMBL" id="TCJ97872.1"/>
    </source>
</evidence>
<evidence type="ECO:0000256" key="5">
    <source>
        <dbReference type="ARBA" id="ARBA00022692"/>
    </source>
</evidence>
<dbReference type="GO" id="GO:0005886">
    <property type="term" value="C:plasma membrane"/>
    <property type="evidence" value="ECO:0007669"/>
    <property type="project" value="UniProtKB-SubCell"/>
</dbReference>
<evidence type="ECO:0000256" key="6">
    <source>
        <dbReference type="ARBA" id="ARBA00022989"/>
    </source>
</evidence>
<evidence type="ECO:0000256" key="2">
    <source>
        <dbReference type="ARBA" id="ARBA00022475"/>
    </source>
</evidence>
<sequence length="260" mass="30159">MNMLKRKTPQNVRYGEQSHRFFVLIKPLFVLLCVVIGYIIYANWHNWLEKLDKEPISQFALLGNPQFTNYTDVRDSLLQLGELKGFFGQDVETLRQQIESLPWVKGAIVRKIWPNRLSIWVLEYQPVAIWNDTQLVSPQGEVFSLPFDKLKNPNLPQLSGADFQTEMVLEAWQKIYRHLTARNLKLKAVGVDERGSWQITLDNDVVLKLGRGDWNDKIERFVTIYPQIEVPEHKKLAYVDLRYKVGAAVGFVDQSSDAVE</sequence>
<keyword evidence="4 9" id="KW-0132">Cell division</keyword>
<evidence type="ECO:0000259" key="10">
    <source>
        <dbReference type="PROSITE" id="PS51779"/>
    </source>
</evidence>
<dbReference type="InterPro" id="IPR005548">
    <property type="entry name" value="Cell_div_FtsQ/DivIB_C"/>
</dbReference>
<evidence type="ECO:0000256" key="8">
    <source>
        <dbReference type="ARBA" id="ARBA00023306"/>
    </source>
</evidence>
<comment type="subunit">
    <text evidence="9">Part of a complex composed of FtsB, FtsL and FtsQ.</text>
</comment>
<evidence type="ECO:0000256" key="3">
    <source>
        <dbReference type="ARBA" id="ARBA00022519"/>
    </source>
</evidence>
<dbReference type="PROSITE" id="PS51779">
    <property type="entry name" value="POTRA"/>
    <property type="match status" value="1"/>
</dbReference>
<dbReference type="AlphaFoldDB" id="A0A4R1FVL0"/>
<reference evidence="11 12" key="1">
    <citation type="submission" date="2019-03" db="EMBL/GenBank/DDBJ databases">
        <title>Genomic Encyclopedia of Type Strains, Phase IV (KMG-IV): sequencing the most valuable type-strain genomes for metagenomic binning, comparative biology and taxonomic classification.</title>
        <authorList>
            <person name="Goeker M."/>
        </authorList>
    </citation>
    <scope>NUCLEOTIDE SEQUENCE [LARGE SCALE GENOMIC DNA]</scope>
    <source>
        <strain evidence="11 12">DSM 15534</strain>
    </source>
</reference>
<dbReference type="Pfam" id="PF03799">
    <property type="entry name" value="FtsQ_DivIB_C"/>
    <property type="match status" value="1"/>
</dbReference>
<dbReference type="RefSeq" id="WP_132690985.1">
    <property type="nucleotide sequence ID" value="NZ_SMFT01000003.1"/>
</dbReference>
<comment type="function">
    <text evidence="9">Essential cell division protein. May link together the upstream cell division proteins, which are predominantly cytoplasmic, with the downstream cell division proteins, which are predominantly periplasmic. May control correct divisome assembly.</text>
</comment>
<dbReference type="GO" id="GO:0090529">
    <property type="term" value="P:cell septum assembly"/>
    <property type="evidence" value="ECO:0007669"/>
    <property type="project" value="InterPro"/>
</dbReference>
<name>A0A4R1FVL0_9PAST</name>
<evidence type="ECO:0000313" key="12">
    <source>
        <dbReference type="Proteomes" id="UP000294702"/>
    </source>
</evidence>
<dbReference type="InterPro" id="IPR026579">
    <property type="entry name" value="FtsQ"/>
</dbReference>
<dbReference type="InterPro" id="IPR045335">
    <property type="entry name" value="FtsQ_C_sf"/>
</dbReference>
<organism evidence="11 12">
    <name type="scientific">Volucribacter psittacicida</name>
    <dbReference type="NCBI Taxonomy" id="203482"/>
    <lineage>
        <taxon>Bacteria</taxon>
        <taxon>Pseudomonadati</taxon>
        <taxon>Pseudomonadota</taxon>
        <taxon>Gammaproteobacteria</taxon>
        <taxon>Pasteurellales</taxon>
        <taxon>Pasteurellaceae</taxon>
        <taxon>Volucribacter</taxon>
    </lineage>
</organism>
<evidence type="ECO:0000256" key="1">
    <source>
        <dbReference type="ARBA" id="ARBA00004370"/>
    </source>
</evidence>
<keyword evidence="6 9" id="KW-1133">Transmembrane helix</keyword>
<dbReference type="GO" id="GO:0043093">
    <property type="term" value="P:FtsZ-dependent cytokinesis"/>
    <property type="evidence" value="ECO:0007669"/>
    <property type="project" value="UniProtKB-UniRule"/>
</dbReference>
<protein>
    <recommendedName>
        <fullName evidence="9">Cell division protein FtsQ</fullName>
    </recommendedName>
</protein>
<dbReference type="Pfam" id="PF08478">
    <property type="entry name" value="POTRA_1"/>
    <property type="match status" value="1"/>
</dbReference>
<keyword evidence="5 9" id="KW-0812">Transmembrane</keyword>
<keyword evidence="8 9" id="KW-0131">Cell cycle</keyword>
<comment type="similarity">
    <text evidence="9">Belongs to the FtsQ/DivIB family. FtsQ subfamily.</text>
</comment>
<dbReference type="InterPro" id="IPR013685">
    <property type="entry name" value="POTRA_FtsQ_type"/>
</dbReference>
<dbReference type="GO" id="GO:0032153">
    <property type="term" value="C:cell division site"/>
    <property type="evidence" value="ECO:0007669"/>
    <property type="project" value="UniProtKB-UniRule"/>
</dbReference>
<feature type="transmembrane region" description="Helical" evidence="9">
    <location>
        <begin position="21"/>
        <end position="41"/>
    </location>
</feature>
<keyword evidence="3 9" id="KW-0997">Cell inner membrane</keyword>
<dbReference type="EMBL" id="SMFT01000003">
    <property type="protein sequence ID" value="TCJ97872.1"/>
    <property type="molecule type" value="Genomic_DNA"/>
</dbReference>
<accession>A0A4R1FVL0</accession>
<dbReference type="InterPro" id="IPR034746">
    <property type="entry name" value="POTRA"/>
</dbReference>
<keyword evidence="2 9" id="KW-1003">Cell membrane</keyword>
<evidence type="ECO:0000256" key="4">
    <source>
        <dbReference type="ARBA" id="ARBA00022618"/>
    </source>
</evidence>